<dbReference type="GO" id="GO:0016567">
    <property type="term" value="P:protein ubiquitination"/>
    <property type="evidence" value="ECO:0007669"/>
    <property type="project" value="UniProtKB-UniPathway"/>
</dbReference>
<sequence>MKFIYTSQYDNCLTYKRIFLPRPDLGAPLLPGLFKGTYGSHGLELVLLSFHGESAHVTKITGDPNVPAGQTSLQIDMSQPLVLDHLEQQQNLQALVEIVSQWETWQASTERQIYPEENDDDDDEARQEEAEGYSHSIPEEGRWLCRRLAQEAQDGGDKLEEQSEISRQKVAGSCCWPIDSLDRQCESDPFQAEGQSSSRPQQVGSIVAEEVVLEHDQSGEADAVQEANENGRACEEVMCPKVEQPVDEGQLRREMNIRWEREGQQVASREAQGLLVCEEFHLPPEVLGRLTTLPRICHSRYYGKGLIAGHGFTSPQQTPGIFVHFDDDTFGFLWLQLRTFSIYSRVHEYLPRGTAPSTRAFLDMLRELGTIQA</sequence>
<keyword evidence="5" id="KW-1185">Reference proteome</keyword>
<protein>
    <submittedName>
        <fullName evidence="4">Uncharacterized protein</fullName>
    </submittedName>
</protein>
<proteinExistence type="predicted"/>
<dbReference type="Proteomes" id="UP000694388">
    <property type="component" value="Unplaced"/>
</dbReference>
<accession>A0A8C4QQP3</accession>
<dbReference type="InterPro" id="IPR045048">
    <property type="entry name" value="FBXO31/39"/>
</dbReference>
<dbReference type="PANTHER" id="PTHR10706:SF130">
    <property type="entry name" value="F-BOX ONLY PROTEIN 31"/>
    <property type="match status" value="1"/>
</dbReference>
<organism evidence="4 5">
    <name type="scientific">Eptatretus burgeri</name>
    <name type="common">Inshore hagfish</name>
    <dbReference type="NCBI Taxonomy" id="7764"/>
    <lineage>
        <taxon>Eukaryota</taxon>
        <taxon>Metazoa</taxon>
        <taxon>Chordata</taxon>
        <taxon>Craniata</taxon>
        <taxon>Vertebrata</taxon>
        <taxon>Cyclostomata</taxon>
        <taxon>Myxini</taxon>
        <taxon>Myxiniformes</taxon>
        <taxon>Myxinidae</taxon>
        <taxon>Eptatretinae</taxon>
        <taxon>Eptatretus</taxon>
    </lineage>
</organism>
<reference evidence="4" key="1">
    <citation type="submission" date="2025-08" db="UniProtKB">
        <authorList>
            <consortium name="Ensembl"/>
        </authorList>
    </citation>
    <scope>IDENTIFICATION</scope>
</reference>
<dbReference type="GO" id="GO:0031146">
    <property type="term" value="P:SCF-dependent proteasomal ubiquitin-dependent protein catabolic process"/>
    <property type="evidence" value="ECO:0007669"/>
    <property type="project" value="TreeGrafter"/>
</dbReference>
<evidence type="ECO:0000313" key="4">
    <source>
        <dbReference type="Ensembl" id="ENSEBUP00000018356.1"/>
    </source>
</evidence>
<dbReference type="Ensembl" id="ENSEBUT00000018932.1">
    <property type="protein sequence ID" value="ENSEBUP00000018356.1"/>
    <property type="gene ID" value="ENSEBUG00000011457.1"/>
</dbReference>
<dbReference type="GeneTree" id="ENSGT00390000001368"/>
<dbReference type="Pfam" id="PF12014">
    <property type="entry name" value="Cyclin_D1_bind"/>
    <property type="match status" value="1"/>
</dbReference>
<comment type="pathway">
    <text evidence="1">Protein modification; protein ubiquitination.</text>
</comment>
<dbReference type="PANTHER" id="PTHR10706">
    <property type="entry name" value="F-BOX FAMILY PROTEIN"/>
    <property type="match status" value="1"/>
</dbReference>
<keyword evidence="2" id="KW-0833">Ubl conjugation pathway</keyword>
<evidence type="ECO:0000313" key="5">
    <source>
        <dbReference type="Proteomes" id="UP000694388"/>
    </source>
</evidence>
<dbReference type="AlphaFoldDB" id="A0A8C4QQP3"/>
<dbReference type="OMA" id="CCKPEKH"/>
<feature type="compositionally biased region" description="Acidic residues" evidence="3">
    <location>
        <begin position="116"/>
        <end position="126"/>
    </location>
</feature>
<evidence type="ECO:0000256" key="1">
    <source>
        <dbReference type="ARBA" id="ARBA00004906"/>
    </source>
</evidence>
<dbReference type="GO" id="GO:0019005">
    <property type="term" value="C:SCF ubiquitin ligase complex"/>
    <property type="evidence" value="ECO:0007669"/>
    <property type="project" value="TreeGrafter"/>
</dbReference>
<name>A0A8C4QQP3_EPTBU</name>
<feature type="region of interest" description="Disordered" evidence="3">
    <location>
        <begin position="110"/>
        <end position="136"/>
    </location>
</feature>
<reference evidence="4" key="2">
    <citation type="submission" date="2025-09" db="UniProtKB">
        <authorList>
            <consortium name="Ensembl"/>
        </authorList>
    </citation>
    <scope>IDENTIFICATION</scope>
</reference>
<evidence type="ECO:0000256" key="3">
    <source>
        <dbReference type="SAM" id="MobiDB-lite"/>
    </source>
</evidence>
<evidence type="ECO:0000256" key="2">
    <source>
        <dbReference type="ARBA" id="ARBA00022786"/>
    </source>
</evidence>
<dbReference type="UniPathway" id="UPA00143"/>